<keyword evidence="8" id="KW-1185">Reference proteome</keyword>
<gene>
    <name evidence="7" type="ORF">PV08_07877</name>
</gene>
<dbReference type="GO" id="GO:0004190">
    <property type="term" value="F:aspartic-type endopeptidase activity"/>
    <property type="evidence" value="ECO:0007669"/>
    <property type="project" value="UniProtKB-KW"/>
</dbReference>
<reference evidence="7 8" key="1">
    <citation type="submission" date="2015-01" db="EMBL/GenBank/DDBJ databases">
        <title>The Genome Sequence of Exophiala spinifera CBS89968.</title>
        <authorList>
            <consortium name="The Broad Institute Genomics Platform"/>
            <person name="Cuomo C."/>
            <person name="de Hoog S."/>
            <person name="Gorbushina A."/>
            <person name="Stielow B."/>
            <person name="Teixiera M."/>
            <person name="Abouelleil A."/>
            <person name="Chapman S.B."/>
            <person name="Priest M."/>
            <person name="Young S.K."/>
            <person name="Wortman J."/>
            <person name="Nusbaum C."/>
            <person name="Birren B."/>
        </authorList>
    </citation>
    <scope>NUCLEOTIDE SEQUENCE [LARGE SCALE GENOMIC DNA]</scope>
    <source>
        <strain evidence="7 8">CBS 89968</strain>
    </source>
</reference>
<dbReference type="Gene3D" id="2.40.70.10">
    <property type="entry name" value="Acid Proteases"/>
    <property type="match status" value="2"/>
</dbReference>
<dbReference type="InterPro" id="IPR001969">
    <property type="entry name" value="Aspartic_peptidase_AS"/>
</dbReference>
<dbReference type="Pfam" id="PF00026">
    <property type="entry name" value="Asp"/>
    <property type="match status" value="1"/>
</dbReference>
<accession>A0A0D2B8W1</accession>
<dbReference type="EMBL" id="KN847496">
    <property type="protein sequence ID" value="KIW15090.1"/>
    <property type="molecule type" value="Genomic_DNA"/>
</dbReference>
<evidence type="ECO:0000256" key="2">
    <source>
        <dbReference type="ARBA" id="ARBA00022750"/>
    </source>
</evidence>
<dbReference type="MEROPS" id="A01.077"/>
<dbReference type="VEuPathDB" id="FungiDB:PV08_07877"/>
<dbReference type="PROSITE" id="PS51767">
    <property type="entry name" value="PEPTIDASE_A1"/>
    <property type="match status" value="1"/>
</dbReference>
<dbReference type="PANTHER" id="PTHR47966:SF1">
    <property type="entry name" value="ASPARTYL PROTEINASE"/>
    <property type="match status" value="1"/>
</dbReference>
<dbReference type="PRINTS" id="PR00792">
    <property type="entry name" value="PEPSIN"/>
</dbReference>
<dbReference type="HOGENOM" id="CLU_013253_0_2_1"/>
<feature type="domain" description="Peptidase A1" evidence="6">
    <location>
        <begin position="100"/>
        <end position="427"/>
    </location>
</feature>
<keyword evidence="4" id="KW-0645">Protease</keyword>
<feature type="active site" evidence="3">
    <location>
        <position position="317"/>
    </location>
</feature>
<name>A0A0D2B8W1_9EURO</name>
<evidence type="ECO:0000313" key="8">
    <source>
        <dbReference type="Proteomes" id="UP000053328"/>
    </source>
</evidence>
<feature type="signal peptide" evidence="5">
    <location>
        <begin position="1"/>
        <end position="26"/>
    </location>
</feature>
<dbReference type="RefSeq" id="XP_016235306.1">
    <property type="nucleotide sequence ID" value="XM_016382204.1"/>
</dbReference>
<evidence type="ECO:0000313" key="7">
    <source>
        <dbReference type="EMBL" id="KIW15090.1"/>
    </source>
</evidence>
<dbReference type="PANTHER" id="PTHR47966">
    <property type="entry name" value="BETA-SITE APP-CLEAVING ENZYME, ISOFORM A-RELATED"/>
    <property type="match status" value="1"/>
</dbReference>
<dbReference type="GeneID" id="27334960"/>
<dbReference type="PROSITE" id="PS00141">
    <property type="entry name" value="ASP_PROTEASE"/>
    <property type="match status" value="1"/>
</dbReference>
<evidence type="ECO:0000256" key="4">
    <source>
        <dbReference type="RuleBase" id="RU000454"/>
    </source>
</evidence>
<dbReference type="InterPro" id="IPR021109">
    <property type="entry name" value="Peptidase_aspartic_dom_sf"/>
</dbReference>
<protein>
    <recommendedName>
        <fullName evidence="6">Peptidase A1 domain-containing protein</fullName>
    </recommendedName>
</protein>
<comment type="similarity">
    <text evidence="1 4">Belongs to the peptidase A1 family.</text>
</comment>
<evidence type="ECO:0000259" key="6">
    <source>
        <dbReference type="PROSITE" id="PS51767"/>
    </source>
</evidence>
<feature type="chain" id="PRO_5002254313" description="Peptidase A1 domain-containing protein" evidence="5">
    <location>
        <begin position="27"/>
        <end position="438"/>
    </location>
</feature>
<keyword evidence="4" id="KW-0378">Hydrolase</keyword>
<feature type="active site" evidence="3">
    <location>
        <position position="118"/>
    </location>
</feature>
<dbReference type="AlphaFoldDB" id="A0A0D2B8W1"/>
<evidence type="ECO:0000256" key="3">
    <source>
        <dbReference type="PIRSR" id="PIRSR601461-1"/>
    </source>
</evidence>
<dbReference type="SUPFAM" id="SSF50630">
    <property type="entry name" value="Acid proteases"/>
    <property type="match status" value="1"/>
</dbReference>
<dbReference type="STRING" id="91928.A0A0D2B8W1"/>
<dbReference type="InterPro" id="IPR033121">
    <property type="entry name" value="PEPTIDASE_A1"/>
</dbReference>
<dbReference type="InterPro" id="IPR001461">
    <property type="entry name" value="Aspartic_peptidase_A1"/>
</dbReference>
<keyword evidence="2 4" id="KW-0064">Aspartyl protease</keyword>
<dbReference type="GO" id="GO:0006508">
    <property type="term" value="P:proteolysis"/>
    <property type="evidence" value="ECO:0007669"/>
    <property type="project" value="UniProtKB-KW"/>
</dbReference>
<organism evidence="7 8">
    <name type="scientific">Exophiala spinifera</name>
    <dbReference type="NCBI Taxonomy" id="91928"/>
    <lineage>
        <taxon>Eukaryota</taxon>
        <taxon>Fungi</taxon>
        <taxon>Dikarya</taxon>
        <taxon>Ascomycota</taxon>
        <taxon>Pezizomycotina</taxon>
        <taxon>Eurotiomycetes</taxon>
        <taxon>Chaetothyriomycetidae</taxon>
        <taxon>Chaetothyriales</taxon>
        <taxon>Herpotrichiellaceae</taxon>
        <taxon>Exophiala</taxon>
    </lineage>
</organism>
<keyword evidence="5" id="KW-0732">Signal</keyword>
<evidence type="ECO:0000256" key="5">
    <source>
        <dbReference type="SAM" id="SignalP"/>
    </source>
</evidence>
<dbReference type="Proteomes" id="UP000053328">
    <property type="component" value="Unassembled WGS sequence"/>
</dbReference>
<sequence length="438" mass="48318">MFCFGYKMRCIAIFLFFFLPLLPVLASPLENRGIELVPAYRNPTYRPNATKALLHAYHRYGIKSLIGPYHRNENNVLVERHNDGASTAVFADDYMNDLFYTCPVLIGTPPQVLTMNFDTGSADTWVRSTALSERWQSNNATVFDPARSSSFQNMSESTFFVSYGDSSWVNGKVGTDILRIGNIAIENQAIELATALASVFKTMPTMQGFLGLSFSTLNKAKPHPVLTPVENMALQQDIPADHQLFTAYLGSYKDAKDPDMGRSFYTFGGINQALVPPGEEPRYTSVNDTGGRWKISSPSVVVNGQAVDLPHNEALVDTGTTLIFVTEEVCRVFYAQIPGALFSEADGQWIFPTETPIDLLPTFSVAVGDSQVVINKEHFPFAPSGQENMTVGAIQSRIGLSFDILGIPFLQSVYAIFDVGRRRFGVVNRFDPTPNGPA</sequence>
<evidence type="ECO:0000256" key="1">
    <source>
        <dbReference type="ARBA" id="ARBA00007447"/>
    </source>
</evidence>
<proteinExistence type="inferred from homology"/>
<dbReference type="OrthoDB" id="2747330at2759"/>